<keyword evidence="4 5" id="KW-0472">Membrane</keyword>
<evidence type="ECO:0000259" key="7">
    <source>
        <dbReference type="PROSITE" id="PS51225"/>
    </source>
</evidence>
<reference evidence="8" key="3">
    <citation type="submission" date="2025-09" db="UniProtKB">
        <authorList>
            <consortium name="Ensembl"/>
        </authorList>
    </citation>
    <scope>IDENTIFICATION</scope>
</reference>
<dbReference type="GO" id="GO:0016020">
    <property type="term" value="C:membrane"/>
    <property type="evidence" value="ECO:0007669"/>
    <property type="project" value="UniProtKB-SubCell"/>
</dbReference>
<evidence type="ECO:0000256" key="1">
    <source>
        <dbReference type="ARBA" id="ARBA00004141"/>
    </source>
</evidence>
<feature type="transmembrane region" description="Helical" evidence="6">
    <location>
        <begin position="119"/>
        <end position="138"/>
    </location>
</feature>
<reference evidence="8 9" key="1">
    <citation type="journal article" date="2020" name="Nat. Commun.">
        <title>Donkey genomes provide new insights into domestication and selection for coat color.</title>
        <authorList>
            <person name="Wang"/>
            <person name="C."/>
            <person name="Li"/>
            <person name="H."/>
            <person name="Guo"/>
            <person name="Y."/>
            <person name="Huang"/>
            <person name="J."/>
            <person name="Sun"/>
            <person name="Y."/>
            <person name="Min"/>
            <person name="J."/>
            <person name="Wang"/>
            <person name="J."/>
            <person name="Fang"/>
            <person name="X."/>
            <person name="Zhao"/>
            <person name="Z."/>
            <person name="Wang"/>
            <person name="S."/>
            <person name="Zhang"/>
            <person name="Y."/>
            <person name="Liu"/>
            <person name="Q."/>
            <person name="Jiang"/>
            <person name="Q."/>
            <person name="Wang"/>
            <person name="X."/>
            <person name="Guo"/>
            <person name="Y."/>
            <person name="Yang"/>
            <person name="C."/>
            <person name="Wang"/>
            <person name="Y."/>
            <person name="Tian"/>
            <person name="F."/>
            <person name="Zhuang"/>
            <person name="G."/>
            <person name="Fan"/>
            <person name="Y."/>
            <person name="Gao"/>
            <person name="Q."/>
            <person name="Li"/>
            <person name="Y."/>
            <person name="Ju"/>
            <person name="Z."/>
            <person name="Li"/>
            <person name="J."/>
            <person name="Li"/>
            <person name="R."/>
            <person name="Hou"/>
            <person name="M."/>
            <person name="Yang"/>
            <person name="G."/>
            <person name="Liu"/>
            <person name="G."/>
            <person name="Liu"/>
            <person name="W."/>
            <person name="Guo"/>
            <person name="J."/>
            <person name="Pan"/>
            <person name="S."/>
            <person name="Fan"/>
            <person name="G."/>
            <person name="Zhang"/>
            <person name="W."/>
            <person name="Zhang"/>
            <person name="R."/>
            <person name="Yu"/>
            <person name="J."/>
            <person name="Zhang"/>
            <person name="X."/>
            <person name="Yin"/>
            <person name="Q."/>
            <person name="Ji"/>
            <person name="C."/>
            <person name="Jin"/>
            <person name="Y."/>
            <person name="Yue"/>
            <person name="G."/>
            <person name="Liu"/>
            <person name="M."/>
            <person name="Xu"/>
            <person name="J."/>
            <person name="Liu"/>
            <person name="S."/>
            <person name="Jordana"/>
            <person name="J."/>
            <person name="Noce"/>
            <person name="A."/>
            <person name="Amills"/>
            <person name="M."/>
            <person name="Wu"/>
            <person name="D.D."/>
            <person name="Li"/>
            <person name="S."/>
            <person name="Zhou"/>
            <person name="X. and Zhong"/>
            <person name="J."/>
        </authorList>
    </citation>
    <scope>NUCLEOTIDE SEQUENCE [LARGE SCALE GENOMIC DNA]</scope>
</reference>
<dbReference type="AlphaFoldDB" id="A0A9L0IHL0"/>
<organism evidence="8 9">
    <name type="scientific">Equus asinus</name>
    <name type="common">Donkey</name>
    <name type="synonym">Equus africanus asinus</name>
    <dbReference type="NCBI Taxonomy" id="9793"/>
    <lineage>
        <taxon>Eukaryota</taxon>
        <taxon>Metazoa</taxon>
        <taxon>Chordata</taxon>
        <taxon>Craniata</taxon>
        <taxon>Vertebrata</taxon>
        <taxon>Euteleostomi</taxon>
        <taxon>Mammalia</taxon>
        <taxon>Eutheria</taxon>
        <taxon>Laurasiatheria</taxon>
        <taxon>Perissodactyla</taxon>
        <taxon>Equidae</taxon>
        <taxon>Equus</taxon>
    </lineage>
</organism>
<dbReference type="PANTHER" id="PTHR22776:SF24">
    <property type="entry name" value="MAL-LIKE PROTEIN"/>
    <property type="match status" value="1"/>
</dbReference>
<feature type="domain" description="MARVEL" evidence="7">
    <location>
        <begin position="47"/>
        <end position="169"/>
    </location>
</feature>
<evidence type="ECO:0000256" key="2">
    <source>
        <dbReference type="ARBA" id="ARBA00022692"/>
    </source>
</evidence>
<evidence type="ECO:0000256" key="3">
    <source>
        <dbReference type="ARBA" id="ARBA00022989"/>
    </source>
</evidence>
<evidence type="ECO:0000313" key="9">
    <source>
        <dbReference type="Proteomes" id="UP000694387"/>
    </source>
</evidence>
<comment type="subcellular location">
    <subcellularLocation>
        <location evidence="1">Membrane</location>
        <topology evidence="1">Multi-pass membrane protein</topology>
    </subcellularLocation>
</comment>
<dbReference type="Proteomes" id="UP000694387">
    <property type="component" value="Chromosome 6"/>
</dbReference>
<dbReference type="InterPro" id="IPR013295">
    <property type="entry name" value="MAL"/>
</dbReference>
<feature type="transmembrane region" description="Helical" evidence="6">
    <location>
        <begin position="61"/>
        <end position="81"/>
    </location>
</feature>
<dbReference type="Ensembl" id="ENSEAST00005056970.1">
    <property type="protein sequence ID" value="ENSEASP00005036533.1"/>
    <property type="gene ID" value="ENSEASG00005037411.1"/>
</dbReference>
<evidence type="ECO:0000313" key="8">
    <source>
        <dbReference type="Ensembl" id="ENSEASP00005036533.1"/>
    </source>
</evidence>
<dbReference type="GO" id="GO:0019911">
    <property type="term" value="F:structural constituent of myelin sheath"/>
    <property type="evidence" value="ECO:0007669"/>
    <property type="project" value="TreeGrafter"/>
</dbReference>
<dbReference type="PROSITE" id="PS51225">
    <property type="entry name" value="MARVEL"/>
    <property type="match status" value="1"/>
</dbReference>
<name>A0A9L0IHL0_EQUAS</name>
<dbReference type="GeneTree" id="ENSGT00940000161444"/>
<keyword evidence="3 6" id="KW-1133">Transmembrane helix</keyword>
<keyword evidence="9" id="KW-1185">Reference proteome</keyword>
<accession>A0A9L0IHL0</accession>
<gene>
    <name evidence="8" type="primary">LOC106845796</name>
</gene>
<keyword evidence="2 5" id="KW-0812">Transmembrane</keyword>
<feature type="transmembrane region" description="Helical" evidence="6">
    <location>
        <begin position="150"/>
        <end position="172"/>
    </location>
</feature>
<dbReference type="InterPro" id="IPR008253">
    <property type="entry name" value="Marvel"/>
</dbReference>
<protein>
    <recommendedName>
        <fullName evidence="7">MARVEL domain-containing protein</fullName>
    </recommendedName>
</protein>
<dbReference type="PRINTS" id="PR01884">
    <property type="entry name" value="MALPROTEIN"/>
</dbReference>
<dbReference type="GO" id="GO:0042552">
    <property type="term" value="P:myelination"/>
    <property type="evidence" value="ECO:0007669"/>
    <property type="project" value="TreeGrafter"/>
</dbReference>
<sequence>MDLGGPGECLIRRLNRMATESPAWLPAERSDLVPVNPRTQEALTVPPSPEHTGHQRRGCEVFGCWVWILVAATQVAQPLLQGWVMDLSLTSFLISFMFLLSYLLGFYKKYESWKVLDSLYHGTTAILYMSAAVFQVHATIVSETQNLTNYFINTTASALHSSLFLCWWNGALMWHGAHSQKSPPLEQPDLPP</sequence>
<evidence type="ECO:0000256" key="4">
    <source>
        <dbReference type="ARBA" id="ARBA00023136"/>
    </source>
</evidence>
<proteinExistence type="predicted"/>
<evidence type="ECO:0000256" key="5">
    <source>
        <dbReference type="PROSITE-ProRule" id="PRU00581"/>
    </source>
</evidence>
<evidence type="ECO:0000256" key="6">
    <source>
        <dbReference type="SAM" id="Phobius"/>
    </source>
</evidence>
<dbReference type="InterPro" id="IPR050578">
    <property type="entry name" value="MARVEL-CKLF_proteins"/>
</dbReference>
<dbReference type="PANTHER" id="PTHR22776">
    <property type="entry name" value="MARVEL-CONTAINING POTENTIAL LIPID RAFT-ASSOCIATED PROTEIN"/>
    <property type="match status" value="1"/>
</dbReference>
<feature type="transmembrane region" description="Helical" evidence="6">
    <location>
        <begin position="87"/>
        <end position="107"/>
    </location>
</feature>
<reference evidence="8" key="2">
    <citation type="submission" date="2025-08" db="UniProtKB">
        <authorList>
            <consortium name="Ensembl"/>
        </authorList>
    </citation>
    <scope>IDENTIFICATION</scope>
</reference>